<dbReference type="InterPro" id="IPR011032">
    <property type="entry name" value="GroES-like_sf"/>
</dbReference>
<dbReference type="PANTHER" id="PTHR43677">
    <property type="entry name" value="SHORT-CHAIN DEHYDROGENASE/REDUCTASE"/>
    <property type="match status" value="1"/>
</dbReference>
<dbReference type="STRING" id="1448308.A0A2T2N824"/>
<proteinExistence type="predicted"/>
<name>A0A2T2N824_CORCC</name>
<gene>
    <name evidence="2" type="ORF">BS50DRAFT_651009</name>
</gene>
<evidence type="ECO:0000313" key="3">
    <source>
        <dbReference type="Proteomes" id="UP000240883"/>
    </source>
</evidence>
<sequence length="374" mass="39535">MSLPLPTTHRAVFLSGVGEPLQVKTLPTPQPGPGSAVIRILAATVRANAPEVFRNANSGHQLPVPFVPGFIAIGRIAAIGPDGTALIPDQLVLFDPFIQGRDSPEARYISGFMQGFNDESRKLSLEWRNSTYAEYARVPLENCYLLDESRLFNRVEAGGLGYSLDDLTHIFSMLIPFGGLTDIDVKAGDTIIIAPATGRYGSAAAHVALALGASVIAIGRNDTVLSQIEGVSPRLTAVCLTGDVDKDTASLKAAAVRGVDAFWDMSPSAAGSSTHFRSCLNVLNSGARISFMGVAAGVNIEYMDIVGRGLSIKGTWMCTKEQGKRLINMVESGVLPLGARAGMGPVQTFKIEQCEEALNAASGNRAPGEIVLIP</sequence>
<dbReference type="Gene3D" id="3.40.50.720">
    <property type="entry name" value="NAD(P)-binding Rossmann-like Domain"/>
    <property type="match status" value="1"/>
</dbReference>
<dbReference type="Gene3D" id="3.90.180.10">
    <property type="entry name" value="Medium-chain alcohol dehydrogenases, catalytic domain"/>
    <property type="match status" value="1"/>
</dbReference>
<protein>
    <submittedName>
        <fullName evidence="2">GroES-like protein</fullName>
    </submittedName>
</protein>
<dbReference type="GO" id="GO:0005739">
    <property type="term" value="C:mitochondrion"/>
    <property type="evidence" value="ECO:0007669"/>
    <property type="project" value="TreeGrafter"/>
</dbReference>
<dbReference type="InterPro" id="IPR051397">
    <property type="entry name" value="Zn-ADH-like_protein"/>
</dbReference>
<dbReference type="OrthoDB" id="5407715at2759"/>
<keyword evidence="3" id="KW-1185">Reference proteome</keyword>
<organism evidence="2 3">
    <name type="scientific">Corynespora cassiicola Philippines</name>
    <dbReference type="NCBI Taxonomy" id="1448308"/>
    <lineage>
        <taxon>Eukaryota</taxon>
        <taxon>Fungi</taxon>
        <taxon>Dikarya</taxon>
        <taxon>Ascomycota</taxon>
        <taxon>Pezizomycotina</taxon>
        <taxon>Dothideomycetes</taxon>
        <taxon>Pleosporomycetidae</taxon>
        <taxon>Pleosporales</taxon>
        <taxon>Corynesporascaceae</taxon>
        <taxon>Corynespora</taxon>
    </lineage>
</organism>
<accession>A0A2T2N824</accession>
<feature type="domain" description="Alcohol dehydrogenase-like C-terminal" evidence="1">
    <location>
        <begin position="201"/>
        <end position="331"/>
    </location>
</feature>
<evidence type="ECO:0000259" key="1">
    <source>
        <dbReference type="Pfam" id="PF00107"/>
    </source>
</evidence>
<dbReference type="SUPFAM" id="SSF51735">
    <property type="entry name" value="NAD(P)-binding Rossmann-fold domains"/>
    <property type="match status" value="1"/>
</dbReference>
<dbReference type="SUPFAM" id="SSF50129">
    <property type="entry name" value="GroES-like"/>
    <property type="match status" value="1"/>
</dbReference>
<dbReference type="Pfam" id="PF00107">
    <property type="entry name" value="ADH_zinc_N"/>
    <property type="match status" value="1"/>
</dbReference>
<dbReference type="InterPro" id="IPR013149">
    <property type="entry name" value="ADH-like_C"/>
</dbReference>
<dbReference type="PANTHER" id="PTHR43677:SF4">
    <property type="entry name" value="QUINONE OXIDOREDUCTASE-LIKE PROTEIN 2"/>
    <property type="match status" value="1"/>
</dbReference>
<evidence type="ECO:0000313" key="2">
    <source>
        <dbReference type="EMBL" id="PSN61611.1"/>
    </source>
</evidence>
<dbReference type="InterPro" id="IPR036291">
    <property type="entry name" value="NAD(P)-bd_dom_sf"/>
</dbReference>
<dbReference type="EMBL" id="KZ678143">
    <property type="protein sequence ID" value="PSN61611.1"/>
    <property type="molecule type" value="Genomic_DNA"/>
</dbReference>
<dbReference type="GO" id="GO:0016491">
    <property type="term" value="F:oxidoreductase activity"/>
    <property type="evidence" value="ECO:0007669"/>
    <property type="project" value="TreeGrafter"/>
</dbReference>
<reference evidence="2 3" key="1">
    <citation type="journal article" date="2018" name="Front. Microbiol.">
        <title>Genome-Wide Analysis of Corynespora cassiicola Leaf Fall Disease Putative Effectors.</title>
        <authorList>
            <person name="Lopez D."/>
            <person name="Ribeiro S."/>
            <person name="Label P."/>
            <person name="Fumanal B."/>
            <person name="Venisse J.S."/>
            <person name="Kohler A."/>
            <person name="de Oliveira R.R."/>
            <person name="Labutti K."/>
            <person name="Lipzen A."/>
            <person name="Lail K."/>
            <person name="Bauer D."/>
            <person name="Ohm R.A."/>
            <person name="Barry K.W."/>
            <person name="Spatafora J."/>
            <person name="Grigoriev I.V."/>
            <person name="Martin F.M."/>
            <person name="Pujade-Renaud V."/>
        </authorList>
    </citation>
    <scope>NUCLEOTIDE SEQUENCE [LARGE SCALE GENOMIC DNA]</scope>
    <source>
        <strain evidence="2 3">Philippines</strain>
    </source>
</reference>
<dbReference type="AlphaFoldDB" id="A0A2T2N824"/>
<dbReference type="Proteomes" id="UP000240883">
    <property type="component" value="Unassembled WGS sequence"/>
</dbReference>